<dbReference type="SMART" id="SM00728">
    <property type="entry name" value="ChW"/>
    <property type="match status" value="3"/>
</dbReference>
<dbReference type="Proteomes" id="UP000007177">
    <property type="component" value="Chromosome"/>
</dbReference>
<dbReference type="EMBL" id="CP002987">
    <property type="protein sequence ID" value="AFA49423.1"/>
    <property type="molecule type" value="Genomic_DNA"/>
</dbReference>
<dbReference type="eggNOG" id="COG1196">
    <property type="taxonomic scope" value="Bacteria"/>
</dbReference>
<evidence type="ECO:0000313" key="2">
    <source>
        <dbReference type="EMBL" id="AFA49423.1"/>
    </source>
</evidence>
<feature type="signal peptide" evidence="1">
    <location>
        <begin position="1"/>
        <end position="44"/>
    </location>
</feature>
<reference evidence="2 3" key="2">
    <citation type="journal article" date="2012" name="PLoS ONE">
        <title>An ancient pathway combining carbon dioxide fixation with the generation and utilization of a sodium ion gradient for ATP synthesis.</title>
        <authorList>
            <person name="Poehlein A."/>
            <person name="Schmidt S."/>
            <person name="Kaster A.K."/>
            <person name="Goenrich M."/>
            <person name="Vollmers J."/>
            <person name="Thurmer A."/>
            <person name="Bertsch J."/>
            <person name="Schuchmann K."/>
            <person name="Voigt B."/>
            <person name="Hecker M."/>
            <person name="Daniel R."/>
            <person name="Thauer R.K."/>
            <person name="Gottschalk G."/>
            <person name="Muller V."/>
        </authorList>
    </citation>
    <scope>NUCLEOTIDE SEQUENCE [LARGE SCALE GENOMIC DNA]</scope>
    <source>
        <strain evidence="3">ATCC 29683 / DSM 1030 / JCM 2381 / KCTC 1655 / WB1</strain>
    </source>
</reference>
<evidence type="ECO:0000256" key="1">
    <source>
        <dbReference type="SAM" id="SignalP"/>
    </source>
</evidence>
<dbReference type="HOGENOM" id="CLU_261590_0_0_9"/>
<proteinExistence type="predicted"/>
<keyword evidence="3" id="KW-1185">Reference proteome</keyword>
<organism evidence="2 3">
    <name type="scientific">Acetobacterium woodii (strain ATCC 29683 / DSM 1030 / JCM 2381 / KCTC 1655 / WB1)</name>
    <dbReference type="NCBI Taxonomy" id="931626"/>
    <lineage>
        <taxon>Bacteria</taxon>
        <taxon>Bacillati</taxon>
        <taxon>Bacillota</taxon>
        <taxon>Clostridia</taxon>
        <taxon>Eubacteriales</taxon>
        <taxon>Eubacteriaceae</taxon>
        <taxon>Acetobacterium</taxon>
    </lineage>
</organism>
<protein>
    <submittedName>
        <fullName evidence="2">Uncharacterized protein</fullName>
    </submittedName>
</protein>
<dbReference type="KEGG" id="awo:Awo_c26700"/>
<evidence type="ECO:0000313" key="3">
    <source>
        <dbReference type="Proteomes" id="UP000007177"/>
    </source>
</evidence>
<gene>
    <name evidence="2" type="ordered locus">Awo_c26700</name>
</gene>
<dbReference type="InterPro" id="IPR006637">
    <property type="entry name" value="ChW"/>
</dbReference>
<feature type="chain" id="PRO_5003604237" evidence="1">
    <location>
        <begin position="45"/>
        <end position="1299"/>
    </location>
</feature>
<dbReference type="STRING" id="931626.Awo_c26700"/>
<name>H6LFD6_ACEWD</name>
<sequence length="1299" mass="144742">MTLDKDAVKEKIKKWRNVDMKKITVPILTTALLMLLTFSTSVYAADENLKTTANVGVEYKTHVQDKGWEANWVTDGGLSGTVNEGKRLEALKVQLYGSVPANANIQAYVHIQNLGNRGPFSMGNLAGTEGQGLRLESIRLVLNSMPGYTIKYNVQVQNKGWLKDENDATTWFSSGMTAGTIGEGLRLEGIKIKLVEINEELESYYAVLNSVSQYDYTTDSWADYQAIVDENVVDDSNTKAEIKAATDTIKAAQSNLVRGKVMSGYYKLLQSVNEVDYTPETWAAYQEVVDENIVTQDDSQSVINKATLNILAAQKLLQHKVNLTDYWAALSAVREADYTTSSWAIYQSVLASNAVSESNSQVEVDAATEKIKLAQRKMVRKFDFTAYNALLDAVKEEDYLESTWAVYQMVVDDNLVDENDTQTDVENAIKLIEVAQKNLVKKADLRYYQAALDAVQKDDYTTASWDAYQKEIQTIIVNITSDQNVVDAAVQNVLKAQKNLVLAGDMTYYYEALDAVDKNDYISSSWATYQKVVEANVVIPTDGQEAINLAIQNIEAAQKKLVKGADLTEYKELLESLNSDDYTTASWAKYEKVLKSNFMNGDKTQATVDAAILKIKQAQGDLELRGDLDLPGGYNETVAEKNEIEYTSASWSIYQKILDSNYMDADKSQAQIDTAVRNIKKGQLKLTKAGDLTAYLYLMENNKNLNIPMVEGQYTSASWTIYQKILDKNEMNRDKSQQQIDSAVVAIERAQKNLKLKGDMTQYNAVLAQVKEADWTVASWTAYMKVVMSKDNYMTGDNDEATIKKAIGNINLAQTTILKKKGNVDDYNKLITKYVGQQDRFTTKGWNAYMAVLTKNMMTTENTQDQIQSAITFITFAQEELLKNPAASLLEYNRILGLVDDESAYTPESWTTYADIVRKYQNITKDSLQTDVDKATAALVNAQKNLVRQNGTELKAFQKMLELYQNNFRSSSGNFYNIKNSISNWSVYEQAVLKYADFYPEDYTWKPSNITKESSPTEIVAATNAIEAAIRALRPNSSMGLDAAIATYEAAKTAAIPWNDPFTASQYTKSSFEAYAAACTTNDLMNLIISSNGTLITVDIINTATNGINNAMTNKKPVYRATDGDIQKFQAEKNWYAEFKTSYYTVALWKDYESKITTTYFDLDHPEEIVQEKIVSDTNSIVSKREALIYNANYVMEQARITAANLGSFSVGGSPNNIIARAEALMTGTNLENFKITNYNVTFEQLTDAGKGTAVIASDGTITNKGDGKATVKISIQAQSDPLSTEIKTTGELTLTVLD</sequence>
<dbReference type="Pfam" id="PF07538">
    <property type="entry name" value="ChW"/>
    <property type="match status" value="3"/>
</dbReference>
<dbReference type="eggNOG" id="COG5492">
    <property type="taxonomic scope" value="Bacteria"/>
</dbReference>
<keyword evidence="1" id="KW-0732">Signal</keyword>
<dbReference type="Gene3D" id="1.20.1270.90">
    <property type="entry name" value="AF1782-like"/>
    <property type="match status" value="3"/>
</dbReference>
<reference evidence="3" key="1">
    <citation type="submission" date="2011-07" db="EMBL/GenBank/DDBJ databases">
        <title>Complete genome sequence of Acetobacterium woodii.</title>
        <authorList>
            <person name="Poehlein A."/>
            <person name="Schmidt S."/>
            <person name="Kaster A.-K."/>
            <person name="Goenrich M."/>
            <person name="Vollmers J."/>
            <person name="Thuermer A."/>
            <person name="Gottschalk G."/>
            <person name="Thauer R.K."/>
            <person name="Daniel R."/>
            <person name="Mueller V."/>
        </authorList>
    </citation>
    <scope>NUCLEOTIDE SEQUENCE [LARGE SCALE GENOMIC DNA]</scope>
    <source>
        <strain evidence="3">ATCC 29683 / DSM 1030 / JCM 2381 / KCTC 1655 / WB1</strain>
    </source>
</reference>
<dbReference type="OrthoDB" id="1775913at2"/>
<accession>H6LFD6</accession>